<keyword evidence="2" id="KW-1185">Reference proteome</keyword>
<dbReference type="Gene3D" id="2.40.160.60">
    <property type="entry name" value="Outer membrane protein transport protein (OMPP1/FadL/TodX)"/>
    <property type="match status" value="1"/>
</dbReference>
<name>A0A839IYV8_9GAMM</name>
<dbReference type="AlphaFoldDB" id="A0A839IYV8"/>
<dbReference type="EMBL" id="JACJFM010000215">
    <property type="protein sequence ID" value="MBB1489794.1"/>
    <property type="molecule type" value="Genomic_DNA"/>
</dbReference>
<feature type="non-terminal residue" evidence="1">
    <location>
        <position position="108"/>
    </location>
</feature>
<dbReference type="Proteomes" id="UP000565262">
    <property type="component" value="Unassembled WGS sequence"/>
</dbReference>
<proteinExistence type="predicted"/>
<sequence>MPYTAVGYRLDTENEDGRTTSRFDGEGGLNKAFLGFGYSILDNLSIGVNAQYNFGNIQNSAIQFRFDNDGVPLFAQSRENNRSDLSGLNVDFGMYYKTNLNESLELTT</sequence>
<accession>A0A839IYV8</accession>
<organism evidence="1 2">
    <name type="scientific">Oceanospirillum sediminis</name>
    <dbReference type="NCBI Taxonomy" id="2760088"/>
    <lineage>
        <taxon>Bacteria</taxon>
        <taxon>Pseudomonadati</taxon>
        <taxon>Pseudomonadota</taxon>
        <taxon>Gammaproteobacteria</taxon>
        <taxon>Oceanospirillales</taxon>
        <taxon>Oceanospirillaceae</taxon>
        <taxon>Oceanospirillum</taxon>
    </lineage>
</organism>
<gene>
    <name evidence="1" type="ORF">H4O21_24625</name>
</gene>
<evidence type="ECO:0008006" key="3">
    <source>
        <dbReference type="Google" id="ProtNLM"/>
    </source>
</evidence>
<evidence type="ECO:0000313" key="1">
    <source>
        <dbReference type="EMBL" id="MBB1489794.1"/>
    </source>
</evidence>
<evidence type="ECO:0000313" key="2">
    <source>
        <dbReference type="Proteomes" id="UP000565262"/>
    </source>
</evidence>
<comment type="caution">
    <text evidence="1">The sequence shown here is derived from an EMBL/GenBank/DDBJ whole genome shotgun (WGS) entry which is preliminary data.</text>
</comment>
<reference evidence="1 2" key="1">
    <citation type="submission" date="2020-08" db="EMBL/GenBank/DDBJ databases">
        <title>Oceanospirillum sp. nov. isolated from marine sediment.</title>
        <authorList>
            <person name="Ji X."/>
        </authorList>
    </citation>
    <scope>NUCLEOTIDE SEQUENCE [LARGE SCALE GENOMIC DNA]</scope>
    <source>
        <strain evidence="1 2">D5</strain>
    </source>
</reference>
<protein>
    <recommendedName>
        <fullName evidence="3">Outer membrane protein beta-barrel domain-containing protein</fullName>
    </recommendedName>
</protein>